<dbReference type="Proteomes" id="UP001056035">
    <property type="component" value="Chromosome"/>
</dbReference>
<gene>
    <name evidence="5" type="ORF">NBH00_06420</name>
</gene>
<dbReference type="NCBIfam" id="TIGR00350">
    <property type="entry name" value="lytR_cpsA_psr"/>
    <property type="match status" value="1"/>
</dbReference>
<feature type="domain" description="Cell envelope-related transcriptional attenuator" evidence="4">
    <location>
        <begin position="92"/>
        <end position="250"/>
    </location>
</feature>
<dbReference type="PANTHER" id="PTHR33392:SF6">
    <property type="entry name" value="POLYISOPRENYL-TEICHOIC ACID--PEPTIDOGLYCAN TEICHOIC ACID TRANSFERASE TAGU"/>
    <property type="match status" value="1"/>
</dbReference>
<accession>A0ABY5DYY3</accession>
<dbReference type="InterPro" id="IPR004474">
    <property type="entry name" value="LytR_CpsA_psr"/>
</dbReference>
<dbReference type="EMBL" id="CP098502">
    <property type="protein sequence ID" value="UTI65847.1"/>
    <property type="molecule type" value="Genomic_DNA"/>
</dbReference>
<evidence type="ECO:0000256" key="3">
    <source>
        <dbReference type="SAM" id="Phobius"/>
    </source>
</evidence>
<keyword evidence="3" id="KW-1133">Transmembrane helix</keyword>
<name>A0ABY5DYY3_9ACTN</name>
<keyword evidence="3" id="KW-0812">Transmembrane</keyword>
<dbReference type="PANTHER" id="PTHR33392">
    <property type="entry name" value="POLYISOPRENYL-TEICHOIC ACID--PEPTIDOGLYCAN TEICHOIC ACID TRANSFERASE TAGU"/>
    <property type="match status" value="1"/>
</dbReference>
<dbReference type="Pfam" id="PF03816">
    <property type="entry name" value="LytR_cpsA_psr"/>
    <property type="match status" value="1"/>
</dbReference>
<dbReference type="RefSeq" id="WP_254572525.1">
    <property type="nucleotide sequence ID" value="NZ_CP098502.1"/>
</dbReference>
<sequence>MKGEDGLRLPHAGVPLFKRIAIAGVLITFLTSGAVAAATLLKVDEIVQKVIPPSHRVHIDPKIIEPTKAGKPQTILLVGSDKRFGAGKGDARSDTMMLVRLDPKQQATAVMSIPRDLVTDIPGYGTQKINAAYSYGGLNLVLETVRQVLSGGPYAAPGHEFKINHVVGVNFRGFRRVVDFVGCVYTDVDRRYYHSNLGLPPAAQYAEIDIQPGYQKLCGQRALDYVRFRHADSDVVRAARQQGFLRNAKDQIGTSHLLSNIDPLAAAIGKSTEADANLASVPAILRILELAIKSVGHPVREIEFPHQFVNTPTESYVTANPVDIAKAVDSFLHAKALKKAPKATAPAGLRAPRTGKHGKRAAPAPFDYAAAGLVLDRRPSEDLVAPLAAKGTVRFPLYFAKAITTTGRYPANTPDAPEPRGYILRDRAGRRHQAYRIVVIQNEPEGQYYGIEGTTWKTPPILDGDSDKVRMRGRTYELHYDGTRLRTVAWRTPEAVYWVSNTLSLSLSNKQMRGIARSLTRVGSR</sequence>
<evidence type="ECO:0000256" key="1">
    <source>
        <dbReference type="ARBA" id="ARBA00006068"/>
    </source>
</evidence>
<feature type="transmembrane region" description="Helical" evidence="3">
    <location>
        <begin position="20"/>
        <end position="41"/>
    </location>
</feature>
<evidence type="ECO:0000259" key="4">
    <source>
        <dbReference type="Pfam" id="PF03816"/>
    </source>
</evidence>
<keyword evidence="6" id="KW-1185">Reference proteome</keyword>
<protein>
    <submittedName>
        <fullName evidence="5">LCP family protein</fullName>
    </submittedName>
</protein>
<organism evidence="5 6">
    <name type="scientific">Paraconexibacter antarcticus</name>
    <dbReference type="NCBI Taxonomy" id="2949664"/>
    <lineage>
        <taxon>Bacteria</taxon>
        <taxon>Bacillati</taxon>
        <taxon>Actinomycetota</taxon>
        <taxon>Thermoleophilia</taxon>
        <taxon>Solirubrobacterales</taxon>
        <taxon>Paraconexibacteraceae</taxon>
        <taxon>Paraconexibacter</taxon>
    </lineage>
</organism>
<dbReference type="Gene3D" id="3.40.630.190">
    <property type="entry name" value="LCP protein"/>
    <property type="match status" value="1"/>
</dbReference>
<evidence type="ECO:0000313" key="6">
    <source>
        <dbReference type="Proteomes" id="UP001056035"/>
    </source>
</evidence>
<dbReference type="InterPro" id="IPR050922">
    <property type="entry name" value="LytR/CpsA/Psr_CW_biosynth"/>
</dbReference>
<keyword evidence="3" id="KW-0472">Membrane</keyword>
<evidence type="ECO:0000313" key="5">
    <source>
        <dbReference type="EMBL" id="UTI65847.1"/>
    </source>
</evidence>
<comment type="similarity">
    <text evidence="1">Belongs to the LytR/CpsA/Psr (LCP) family.</text>
</comment>
<evidence type="ECO:0000256" key="2">
    <source>
        <dbReference type="SAM" id="MobiDB-lite"/>
    </source>
</evidence>
<feature type="region of interest" description="Disordered" evidence="2">
    <location>
        <begin position="343"/>
        <end position="362"/>
    </location>
</feature>
<proteinExistence type="inferred from homology"/>
<reference evidence="5 6" key="1">
    <citation type="submission" date="2022-06" db="EMBL/GenBank/DDBJ databases">
        <title>Paraconexibacter antarcticus.</title>
        <authorList>
            <person name="Kim C.S."/>
        </authorList>
    </citation>
    <scope>NUCLEOTIDE SEQUENCE [LARGE SCALE GENOMIC DNA]</scope>
    <source>
        <strain evidence="5 6">02-257</strain>
    </source>
</reference>